<dbReference type="PROSITE" id="PS50069">
    <property type="entry name" value="CULLIN_2"/>
    <property type="match status" value="1"/>
</dbReference>
<dbReference type="InterPro" id="IPR016158">
    <property type="entry name" value="Cullin_homology"/>
</dbReference>
<proteinExistence type="inferred from homology"/>
<dbReference type="SMART" id="SM00182">
    <property type="entry name" value="CULLIN"/>
    <property type="match status" value="1"/>
</dbReference>
<dbReference type="InterPro" id="IPR036390">
    <property type="entry name" value="WH_DNA-bd_sf"/>
</dbReference>
<evidence type="ECO:0000313" key="4">
    <source>
        <dbReference type="Proteomes" id="UP001235939"/>
    </source>
</evidence>
<feature type="domain" description="Cullin family profile" evidence="2">
    <location>
        <begin position="28"/>
        <end position="146"/>
    </location>
</feature>
<evidence type="ECO:0000259" key="2">
    <source>
        <dbReference type="PROSITE" id="PS50069"/>
    </source>
</evidence>
<keyword evidence="4" id="KW-1185">Reference proteome</keyword>
<dbReference type="SUPFAM" id="SSF46785">
    <property type="entry name" value="Winged helix' DNA-binding domain"/>
    <property type="match status" value="1"/>
</dbReference>
<organism evidence="3 4">
    <name type="scientific">Cordylochernes scorpioides</name>
    <dbReference type="NCBI Taxonomy" id="51811"/>
    <lineage>
        <taxon>Eukaryota</taxon>
        <taxon>Metazoa</taxon>
        <taxon>Ecdysozoa</taxon>
        <taxon>Arthropoda</taxon>
        <taxon>Chelicerata</taxon>
        <taxon>Arachnida</taxon>
        <taxon>Pseudoscorpiones</taxon>
        <taxon>Cheliferoidea</taxon>
        <taxon>Chernetidae</taxon>
        <taxon>Cordylochernes</taxon>
    </lineage>
</organism>
<dbReference type="SUPFAM" id="SSF75632">
    <property type="entry name" value="Cullin homology domain"/>
    <property type="match status" value="1"/>
</dbReference>
<evidence type="ECO:0000256" key="1">
    <source>
        <dbReference type="PROSITE-ProRule" id="PRU00330"/>
    </source>
</evidence>
<gene>
    <name evidence="3" type="ORF">LAZ67_6002121</name>
</gene>
<dbReference type="SMART" id="SM00884">
    <property type="entry name" value="Cullin_Nedd8"/>
    <property type="match status" value="1"/>
</dbReference>
<evidence type="ECO:0000313" key="3">
    <source>
        <dbReference type="EMBL" id="UYV69031.1"/>
    </source>
</evidence>
<dbReference type="Proteomes" id="UP001235939">
    <property type="component" value="Chromosome 06"/>
</dbReference>
<dbReference type="InterPro" id="IPR019559">
    <property type="entry name" value="Cullin_neddylation_domain"/>
</dbReference>
<dbReference type="EMBL" id="CP092868">
    <property type="protein sequence ID" value="UYV69031.1"/>
    <property type="molecule type" value="Genomic_DNA"/>
</dbReference>
<dbReference type="InterPro" id="IPR036317">
    <property type="entry name" value="Cullin_homology_sf"/>
</dbReference>
<comment type="similarity">
    <text evidence="1">Belongs to the cullin family.</text>
</comment>
<dbReference type="Gene3D" id="3.30.230.130">
    <property type="entry name" value="Cullin, Chain C, Domain 2"/>
    <property type="match status" value="1"/>
</dbReference>
<accession>A0ABY6KLG0</accession>
<dbReference type="Pfam" id="PF10557">
    <property type="entry name" value="Cullin_Nedd8"/>
    <property type="match status" value="1"/>
</dbReference>
<reference evidence="3 4" key="1">
    <citation type="submission" date="2022-01" db="EMBL/GenBank/DDBJ databases">
        <title>A chromosomal length assembly of Cordylochernes scorpioides.</title>
        <authorList>
            <person name="Zeh D."/>
            <person name="Zeh J."/>
        </authorList>
    </citation>
    <scope>NUCLEOTIDE SEQUENCE [LARGE SCALE GENOMIC DNA]</scope>
    <source>
        <strain evidence="3">IN4F17</strain>
        <tissue evidence="3">Whole Body</tissue>
    </source>
</reference>
<dbReference type="InterPro" id="IPR045093">
    <property type="entry name" value="Cullin"/>
</dbReference>
<dbReference type="PANTHER" id="PTHR11932">
    <property type="entry name" value="CULLIN"/>
    <property type="match status" value="1"/>
</dbReference>
<dbReference type="Gene3D" id="1.10.10.10">
    <property type="entry name" value="Winged helix-like DNA-binding domain superfamily/Winged helix DNA-binding domain"/>
    <property type="match status" value="1"/>
</dbReference>
<name>A0ABY6KLG0_9ARAC</name>
<protein>
    <submittedName>
        <fullName evidence="3">CUL1</fullName>
    </submittedName>
</protein>
<dbReference type="InterPro" id="IPR036388">
    <property type="entry name" value="WH-like_DNA-bd_sf"/>
</dbReference>
<sequence length="295" mass="34088">MNIANEMLDSVRDDLNLLQRVITGDEAQLLSKRLVLDQSLGVEVESKYLSKLSEVLKKDFSISKRLIEEFNSSLSMNKDFAQFVLESDESLSLTYEIRLLNSLIWPIENTKDNCLLPGDVGKCESLFQTFFLIQNENRNMTVNHKLMRKLQETTEISLETLLEVLEILVKLTVLKSDKAEDLGLDSTVALNLAYTSSKLKINLNIPKKSLKNKAEKRDGFLDSRCEKSTMDAAIVRIMKKKRELLHKELLEQVTAEIRSWQRFDLKMFKDSISNLIEREFLERSGNNQELYIYIP</sequence>